<dbReference type="Proteomes" id="UP001141327">
    <property type="component" value="Unassembled WGS sequence"/>
</dbReference>
<evidence type="ECO:0000313" key="9">
    <source>
        <dbReference type="EMBL" id="KAJ4457352.1"/>
    </source>
</evidence>
<keyword evidence="3" id="KW-0964">Secreted</keyword>
<dbReference type="PANTHER" id="PTHR10340">
    <property type="entry name" value="SPHINGOMYELIN PHOSPHODIESTERASE"/>
    <property type="match status" value="1"/>
</dbReference>
<keyword evidence="5" id="KW-0325">Glycoprotein</keyword>
<evidence type="ECO:0000256" key="1">
    <source>
        <dbReference type="ARBA" id="ARBA00004613"/>
    </source>
</evidence>
<dbReference type="Pfam" id="PF19272">
    <property type="entry name" value="ASMase_C"/>
    <property type="match status" value="1"/>
</dbReference>
<comment type="caution">
    <text evidence="9">The sequence shown here is derived from an EMBL/GenBank/DDBJ whole genome shotgun (WGS) entry which is preliminary data.</text>
</comment>
<evidence type="ECO:0000259" key="7">
    <source>
        <dbReference type="Pfam" id="PF00149"/>
    </source>
</evidence>
<comment type="similarity">
    <text evidence="2">Belongs to the acid sphingomyelinase family.</text>
</comment>
<evidence type="ECO:0000256" key="4">
    <source>
        <dbReference type="ARBA" id="ARBA00022801"/>
    </source>
</evidence>
<dbReference type="Pfam" id="PF00149">
    <property type="entry name" value="Metallophos"/>
    <property type="match status" value="1"/>
</dbReference>
<feature type="chain" id="PRO_5047520510" evidence="6">
    <location>
        <begin position="23"/>
        <end position="437"/>
    </location>
</feature>
<dbReference type="InterPro" id="IPR029052">
    <property type="entry name" value="Metallo-depent_PP-like"/>
</dbReference>
<evidence type="ECO:0000256" key="5">
    <source>
        <dbReference type="ARBA" id="ARBA00023180"/>
    </source>
</evidence>
<protein>
    <submittedName>
        <fullName evidence="9">Smpdl3a protein</fullName>
    </submittedName>
</protein>
<proteinExistence type="inferred from homology"/>
<keyword evidence="10" id="KW-1185">Reference proteome</keyword>
<dbReference type="Gene3D" id="3.60.21.10">
    <property type="match status" value="1"/>
</dbReference>
<feature type="domain" description="Sphingomyelin phosphodiesterase C-terminal" evidence="8">
    <location>
        <begin position="307"/>
        <end position="434"/>
    </location>
</feature>
<evidence type="ECO:0000259" key="8">
    <source>
        <dbReference type="Pfam" id="PF19272"/>
    </source>
</evidence>
<keyword evidence="4" id="KW-0378">Hydrolase</keyword>
<feature type="signal peptide" evidence="6">
    <location>
        <begin position="1"/>
        <end position="22"/>
    </location>
</feature>
<feature type="domain" description="Calcineurin-like phosphoesterase" evidence="7">
    <location>
        <begin position="19"/>
        <end position="288"/>
    </location>
</feature>
<dbReference type="InterPro" id="IPR045473">
    <property type="entry name" value="ASM_C"/>
</dbReference>
<dbReference type="PANTHER" id="PTHR10340:SF57">
    <property type="entry name" value="METALLOPHOS DOMAIN-CONTAINING PROTEIN"/>
    <property type="match status" value="1"/>
</dbReference>
<accession>A0ABQ8UI12</accession>
<evidence type="ECO:0000256" key="6">
    <source>
        <dbReference type="SAM" id="SignalP"/>
    </source>
</evidence>
<name>A0ABQ8UI12_9EUKA</name>
<evidence type="ECO:0000256" key="3">
    <source>
        <dbReference type="ARBA" id="ARBA00022525"/>
    </source>
</evidence>
<dbReference type="EMBL" id="JAPMOS010000048">
    <property type="protein sequence ID" value="KAJ4457352.1"/>
    <property type="molecule type" value="Genomic_DNA"/>
</dbReference>
<reference evidence="9" key="1">
    <citation type="journal article" date="2022" name="bioRxiv">
        <title>Genomics of Preaxostyla Flagellates Illuminates Evolutionary Transitions and the Path Towards Mitochondrial Loss.</title>
        <authorList>
            <person name="Novak L.V.F."/>
            <person name="Treitli S.C."/>
            <person name="Pyrih J."/>
            <person name="Halakuc P."/>
            <person name="Pipaliya S.V."/>
            <person name="Vacek V."/>
            <person name="Brzon O."/>
            <person name="Soukal P."/>
            <person name="Eme L."/>
            <person name="Dacks J.B."/>
            <person name="Karnkowska A."/>
            <person name="Elias M."/>
            <person name="Hampl V."/>
        </authorList>
    </citation>
    <scope>NUCLEOTIDE SEQUENCE</scope>
    <source>
        <strain evidence="9">RCP-MX</strain>
    </source>
</reference>
<evidence type="ECO:0000256" key="2">
    <source>
        <dbReference type="ARBA" id="ARBA00008234"/>
    </source>
</evidence>
<organism evidence="9 10">
    <name type="scientific">Paratrimastix pyriformis</name>
    <dbReference type="NCBI Taxonomy" id="342808"/>
    <lineage>
        <taxon>Eukaryota</taxon>
        <taxon>Metamonada</taxon>
        <taxon>Preaxostyla</taxon>
        <taxon>Paratrimastigidae</taxon>
        <taxon>Paratrimastix</taxon>
    </lineage>
</organism>
<dbReference type="InterPro" id="IPR004843">
    <property type="entry name" value="Calcineurin-like_PHP"/>
</dbReference>
<evidence type="ECO:0000313" key="10">
    <source>
        <dbReference type="Proteomes" id="UP001141327"/>
    </source>
</evidence>
<keyword evidence="6" id="KW-0732">Signal</keyword>
<dbReference type="SUPFAM" id="SSF56300">
    <property type="entry name" value="Metallo-dependent phosphatases"/>
    <property type="match status" value="1"/>
</dbReference>
<gene>
    <name evidence="9" type="ORF">PAPYR_7159</name>
</gene>
<sequence>MRFAVLTCFVLVSLASTYSVWQLTDIHVDPDYSIGADPAKGCHPPSPAKLPNGAEVCGRFGNTKAYSPVALVESTLDFVNSLRGKDDVIVHTGDVSWYTQTIGKADEMYGLKQLATVMHGAFPDTKVYPSTGNHDTWPCDILGNPEGVSKWVIDDYMDAWQAILGKEELEQARYAGYYVAIPRPGVMLISLNSVYFHQDNLLVTGHLDGGAHDKQLGWFEKSLAAAEQSNMTVWIISHVPFGFHEDLHDGEIQWGPQLTFLNTTQKYISLMQRYGDRVALQVYGHQHSSGYRLVHQADGKNLAAIQFVAPSVTPHVGKYPSMWRYLMDDQTNRLVGIEQWFVNLTLANQDGGRATWELQARWPQDFGMADLELDSWQKYTERMRTDPAFLMKVRRLALANYDDGKTCDDDCRQQLLCATLYTEPALYEPCIKVKPKA</sequence>
<comment type="subcellular location">
    <subcellularLocation>
        <location evidence="1">Secreted</location>
    </subcellularLocation>
</comment>